<protein>
    <submittedName>
        <fullName evidence="2">Uncharacterized protein</fullName>
    </submittedName>
</protein>
<gene>
    <name evidence="2" type="ORF">NE675_04480</name>
</gene>
<name>A0ABT1SR09_9FIRM</name>
<proteinExistence type="predicted"/>
<dbReference type="EMBL" id="JANGEW010000006">
    <property type="protein sequence ID" value="MCQ5342291.1"/>
    <property type="molecule type" value="Genomic_DNA"/>
</dbReference>
<sequence>MMFKKVAVMVFALSMMVVGTCLAYTFGPVPASEASLGGITLGSPMSYVRSVYGEPTETAWGKDRLNQDAKSYRYGKGFFILERLYDNTVAELMTSANNGIATPMGITVGVPKSTVDQLYSGGREGNGYTSYMTQNGALIRITYDRDVNGILVVTSISMRFPE</sequence>
<dbReference type="RefSeq" id="WP_154254439.1">
    <property type="nucleotide sequence ID" value="NZ_JAJCIO010000015.1"/>
</dbReference>
<organism evidence="2 3">
    <name type="scientific">Megasphaera massiliensis</name>
    <dbReference type="NCBI Taxonomy" id="1232428"/>
    <lineage>
        <taxon>Bacteria</taxon>
        <taxon>Bacillati</taxon>
        <taxon>Bacillota</taxon>
        <taxon>Negativicutes</taxon>
        <taxon>Veillonellales</taxon>
        <taxon>Veillonellaceae</taxon>
        <taxon>Megasphaera</taxon>
    </lineage>
</organism>
<feature type="chain" id="PRO_5047135980" evidence="1">
    <location>
        <begin position="24"/>
        <end position="162"/>
    </location>
</feature>
<evidence type="ECO:0000256" key="1">
    <source>
        <dbReference type="SAM" id="SignalP"/>
    </source>
</evidence>
<feature type="signal peptide" evidence="1">
    <location>
        <begin position="1"/>
        <end position="23"/>
    </location>
</feature>
<evidence type="ECO:0000313" key="2">
    <source>
        <dbReference type="EMBL" id="MCQ5342291.1"/>
    </source>
</evidence>
<evidence type="ECO:0000313" key="3">
    <source>
        <dbReference type="Proteomes" id="UP001206692"/>
    </source>
</evidence>
<reference evidence="2 3" key="1">
    <citation type="submission" date="2022-06" db="EMBL/GenBank/DDBJ databases">
        <title>Isolation of gut microbiota from human fecal samples.</title>
        <authorList>
            <person name="Pamer E.G."/>
            <person name="Barat B."/>
            <person name="Waligurski E."/>
            <person name="Medina S."/>
            <person name="Paddock L."/>
            <person name="Mostad J."/>
        </authorList>
    </citation>
    <scope>NUCLEOTIDE SEQUENCE [LARGE SCALE GENOMIC DNA]</scope>
    <source>
        <strain evidence="2 3">DFI.1.1</strain>
    </source>
</reference>
<accession>A0ABT1SR09</accession>
<dbReference type="Proteomes" id="UP001206692">
    <property type="component" value="Unassembled WGS sequence"/>
</dbReference>
<keyword evidence="1" id="KW-0732">Signal</keyword>
<comment type="caution">
    <text evidence="2">The sequence shown here is derived from an EMBL/GenBank/DDBJ whole genome shotgun (WGS) entry which is preliminary data.</text>
</comment>
<keyword evidence="3" id="KW-1185">Reference proteome</keyword>